<dbReference type="STRING" id="869213.GCA_000517085_01459"/>
<dbReference type="OrthoDB" id="1494228at2"/>
<organism evidence="2 3">
    <name type="scientific">Saccharicrinis fermentans DSM 9555 = JCM 21142</name>
    <dbReference type="NCBI Taxonomy" id="869213"/>
    <lineage>
        <taxon>Bacteria</taxon>
        <taxon>Pseudomonadati</taxon>
        <taxon>Bacteroidota</taxon>
        <taxon>Bacteroidia</taxon>
        <taxon>Marinilabiliales</taxon>
        <taxon>Marinilabiliaceae</taxon>
        <taxon>Saccharicrinis</taxon>
    </lineage>
</organism>
<dbReference type="Proteomes" id="UP000019402">
    <property type="component" value="Unassembled WGS sequence"/>
</dbReference>
<feature type="transmembrane region" description="Helical" evidence="1">
    <location>
        <begin position="207"/>
        <end position="227"/>
    </location>
</feature>
<gene>
    <name evidence="2" type="ORF">JCM21142_134749</name>
</gene>
<feature type="transmembrane region" description="Helical" evidence="1">
    <location>
        <begin position="180"/>
        <end position="201"/>
    </location>
</feature>
<keyword evidence="1" id="KW-0812">Transmembrane</keyword>
<keyword evidence="3" id="KW-1185">Reference proteome</keyword>
<evidence type="ECO:0000313" key="3">
    <source>
        <dbReference type="Proteomes" id="UP000019402"/>
    </source>
</evidence>
<comment type="caution">
    <text evidence="2">The sequence shown here is derived from an EMBL/GenBank/DDBJ whole genome shotgun (WGS) entry which is preliminary data.</text>
</comment>
<keyword evidence="1" id="KW-0472">Membrane</keyword>
<sequence length="241" mass="27774">MQEEPIKNTRNPNTIEQFIIERCARNIRIFHIEAFIFFGACDIALWYLTILFFSESFLMGLGMLILALGIGIFLILIWAVIKDTKTKSYQIISTKGAWSVNFEGQGKNYHPVSRVNDEKICMVVPGMATAPKYGEIKKIEYEYVNILNFAVFGYNNIFISIDKIGFSEKHQTYVENLKPIGLLSVVISIVFCFSLMFCFLIEFDSIWLSFLCLFSFFIFVRTTVIWVGNNNLRKSLTIEVP</sequence>
<name>W7YET6_9BACT</name>
<dbReference type="AlphaFoldDB" id="W7YET6"/>
<feature type="transmembrane region" description="Helical" evidence="1">
    <location>
        <begin position="34"/>
        <end position="53"/>
    </location>
</feature>
<reference evidence="2 3" key="1">
    <citation type="journal article" date="2014" name="Genome Announc.">
        <title>Draft Genome Sequence of Cytophaga fermentans JCM 21142T, a Facultative Anaerobe Isolated from Marine Mud.</title>
        <authorList>
            <person name="Starns D."/>
            <person name="Oshima K."/>
            <person name="Suda W."/>
            <person name="Iino T."/>
            <person name="Yuki M."/>
            <person name="Inoue J."/>
            <person name="Kitamura K."/>
            <person name="Iida T."/>
            <person name="Darby A."/>
            <person name="Hattori M."/>
            <person name="Ohkuma M."/>
        </authorList>
    </citation>
    <scope>NUCLEOTIDE SEQUENCE [LARGE SCALE GENOMIC DNA]</scope>
    <source>
        <strain evidence="2 3">JCM 21142</strain>
    </source>
</reference>
<proteinExistence type="predicted"/>
<dbReference type="EMBL" id="BAMD01000192">
    <property type="protein sequence ID" value="GAF05983.1"/>
    <property type="molecule type" value="Genomic_DNA"/>
</dbReference>
<evidence type="ECO:0000313" key="2">
    <source>
        <dbReference type="EMBL" id="GAF05983.1"/>
    </source>
</evidence>
<dbReference type="RefSeq" id="WP_027471278.1">
    <property type="nucleotide sequence ID" value="NZ_BAMD01000192.1"/>
</dbReference>
<feature type="transmembrane region" description="Helical" evidence="1">
    <location>
        <begin position="59"/>
        <end position="81"/>
    </location>
</feature>
<evidence type="ECO:0000256" key="1">
    <source>
        <dbReference type="SAM" id="Phobius"/>
    </source>
</evidence>
<protein>
    <submittedName>
        <fullName evidence="2">Uncharacterized protein</fullName>
    </submittedName>
</protein>
<keyword evidence="1" id="KW-1133">Transmembrane helix</keyword>
<accession>W7YET6</accession>